<dbReference type="Pfam" id="PF13847">
    <property type="entry name" value="Methyltransf_31"/>
    <property type="match status" value="1"/>
</dbReference>
<evidence type="ECO:0000313" key="3">
    <source>
        <dbReference type="EMBL" id="MFG3818790.1"/>
    </source>
</evidence>
<dbReference type="GO" id="GO:0008168">
    <property type="term" value="F:methyltransferase activity"/>
    <property type="evidence" value="ECO:0007669"/>
    <property type="project" value="UniProtKB-KW"/>
</dbReference>
<sequence length="496" mass="55795">MGQYGQGSLGNRLTTANPWPRQDSNPPLPLGLPTLALGQLFVNPRMTEPSLLPSPTNPADDPLEDPLAKVRAQFDRAPYPRIPLDRLPAETHTYWHDFRTAYYRRNQKIANTEGRLMLDVGCGSGYGVLSMALANPGARIVGVDLSPASVDLAQKRLEHHGLGDRVEFHALAMEELPQLGMEFDYINCDELLYLQPDPADGLAAMKAVLKPDGIIRSNLHSLYQRFDYFKAQSLAHLIGLMDDNPGELEMGILTELMESLKDTVLLKMRIWDSGKMKDEQRVMMNLLFQRDRGFTIPQLFDYIDRSGLEFISMTDWQSWEVTDLFKDPENMPISIAFGLSEAPISDQLHFFDLIRSNHRLLDFWCGHPDAAQPWTALSDWEPEDWHQSRAALHPQLDTPEFAADLKNVVLKGTDLKLSQHLSLNWGWESVSSAIALGLLPLLEGMKTFTQLADSLQQLRPVDPVTLEPIARSEVEASLRYLLSELGQAGYLLVELA</sequence>
<proteinExistence type="predicted"/>
<dbReference type="PANTHER" id="PTHR43464">
    <property type="entry name" value="METHYLTRANSFERASE"/>
    <property type="match status" value="1"/>
</dbReference>
<organism evidence="3 4">
    <name type="scientific">Limnothrix redekei LRLZ20PSL1</name>
    <dbReference type="NCBI Taxonomy" id="3112953"/>
    <lineage>
        <taxon>Bacteria</taxon>
        <taxon>Bacillati</taxon>
        <taxon>Cyanobacteriota</taxon>
        <taxon>Cyanophyceae</taxon>
        <taxon>Pseudanabaenales</taxon>
        <taxon>Pseudanabaenaceae</taxon>
        <taxon>Limnothrix</taxon>
    </lineage>
</organism>
<comment type="caution">
    <text evidence="3">The sequence shown here is derived from an EMBL/GenBank/DDBJ whole genome shotgun (WGS) entry which is preliminary data.</text>
</comment>
<dbReference type="PANTHER" id="PTHR43464:SF91">
    <property type="entry name" value="SLL0487 PROTEIN"/>
    <property type="match status" value="1"/>
</dbReference>
<dbReference type="SUPFAM" id="SSF53335">
    <property type="entry name" value="S-adenosyl-L-methionine-dependent methyltransferases"/>
    <property type="match status" value="1"/>
</dbReference>
<dbReference type="Proteomes" id="UP001604335">
    <property type="component" value="Unassembled WGS sequence"/>
</dbReference>
<dbReference type="InterPro" id="IPR029063">
    <property type="entry name" value="SAM-dependent_MTases_sf"/>
</dbReference>
<dbReference type="RefSeq" id="WP_393014340.1">
    <property type="nucleotide sequence ID" value="NZ_JAZAQF010000082.1"/>
</dbReference>
<evidence type="ECO:0000259" key="2">
    <source>
        <dbReference type="Pfam" id="PF13847"/>
    </source>
</evidence>
<keyword evidence="4" id="KW-1185">Reference proteome</keyword>
<dbReference type="EMBL" id="JAZAQF010000082">
    <property type="protein sequence ID" value="MFG3818790.1"/>
    <property type="molecule type" value="Genomic_DNA"/>
</dbReference>
<evidence type="ECO:0000313" key="4">
    <source>
        <dbReference type="Proteomes" id="UP001604335"/>
    </source>
</evidence>
<protein>
    <submittedName>
        <fullName evidence="3">Class I SAM-dependent methyltransferase</fullName>
        <ecNumber evidence="3">2.1.1.-</ecNumber>
    </submittedName>
</protein>
<reference evidence="4" key="1">
    <citation type="journal article" date="2024" name="Algal Res.">
        <title>Biochemical, toxicological and genomic investigation of a high-biomass producing Limnothrix strain isolated from Italian shallow drinking water reservoir.</title>
        <authorList>
            <person name="Simonazzi M."/>
            <person name="Shishido T.K."/>
            <person name="Delbaje E."/>
            <person name="Wahlsten M."/>
            <person name="Fewer D.P."/>
            <person name="Sivonen K."/>
            <person name="Pezzolesi L."/>
            <person name="Pistocchi R."/>
        </authorList>
    </citation>
    <scope>NUCLEOTIDE SEQUENCE [LARGE SCALE GENOMIC DNA]</scope>
    <source>
        <strain evidence="4">LRLZ20PSL1</strain>
    </source>
</reference>
<feature type="domain" description="Methyltransferase" evidence="2">
    <location>
        <begin position="116"/>
        <end position="233"/>
    </location>
</feature>
<accession>A0ABW7CCB8</accession>
<dbReference type="CDD" id="cd02440">
    <property type="entry name" value="AdoMet_MTases"/>
    <property type="match status" value="1"/>
</dbReference>
<gene>
    <name evidence="3" type="ORF">VPK24_14165</name>
</gene>
<dbReference type="EC" id="2.1.1.-" evidence="3"/>
<evidence type="ECO:0000256" key="1">
    <source>
        <dbReference type="SAM" id="MobiDB-lite"/>
    </source>
</evidence>
<name>A0ABW7CCB8_9CYAN</name>
<feature type="compositionally biased region" description="Polar residues" evidence="1">
    <location>
        <begin position="9"/>
        <end position="25"/>
    </location>
</feature>
<feature type="region of interest" description="Disordered" evidence="1">
    <location>
        <begin position="1"/>
        <end position="30"/>
    </location>
</feature>
<keyword evidence="3" id="KW-0808">Transferase</keyword>
<dbReference type="Gene3D" id="3.40.50.150">
    <property type="entry name" value="Vaccinia Virus protein VP39"/>
    <property type="match status" value="1"/>
</dbReference>
<keyword evidence="3" id="KW-0489">Methyltransferase</keyword>
<dbReference type="InterPro" id="IPR025714">
    <property type="entry name" value="Methyltranfer_dom"/>
</dbReference>
<dbReference type="GO" id="GO:0032259">
    <property type="term" value="P:methylation"/>
    <property type="evidence" value="ECO:0007669"/>
    <property type="project" value="UniProtKB-KW"/>
</dbReference>